<evidence type="ECO:0000313" key="2">
    <source>
        <dbReference type="Proteomes" id="UP000008467"/>
    </source>
</evidence>
<sequence>MKMENVKTSFYTMDDCIPCTHYINFTGKILVIKPDCLAPGSQQPAYQLFKCSFEGNYPSSRKNTRLIGTYAIDHCPENALHRSNILGILKPELVAELEI</sequence>
<organism evidence="1 2">
    <name type="scientific">Cellulosilyticum lentocellum (strain ATCC 49066 / DSM 5427 / NCIMB 11756 / RHM5)</name>
    <name type="common">Clostridium lentocellum</name>
    <dbReference type="NCBI Taxonomy" id="642492"/>
    <lineage>
        <taxon>Bacteria</taxon>
        <taxon>Bacillati</taxon>
        <taxon>Bacillota</taxon>
        <taxon>Clostridia</taxon>
        <taxon>Lachnospirales</taxon>
        <taxon>Cellulosilyticaceae</taxon>
        <taxon>Cellulosilyticum</taxon>
    </lineage>
</organism>
<name>F2JPY5_CELLD</name>
<keyword evidence="2" id="KW-1185">Reference proteome</keyword>
<protein>
    <submittedName>
        <fullName evidence="1">Uncharacterized protein</fullName>
    </submittedName>
</protein>
<proteinExistence type="predicted"/>
<reference evidence="1 2" key="1">
    <citation type="journal article" date="2011" name="J. Bacteriol.">
        <title>Complete genome sequence of the cellulose-degrading bacterium Cellulosilyticum lentocellum.</title>
        <authorList>
            <consortium name="US DOE Joint Genome Institute"/>
            <person name="Miller D.A."/>
            <person name="Suen G."/>
            <person name="Bruce D."/>
            <person name="Copeland A."/>
            <person name="Cheng J.F."/>
            <person name="Detter C."/>
            <person name="Goodwin L.A."/>
            <person name="Han C.S."/>
            <person name="Hauser L.J."/>
            <person name="Land M.L."/>
            <person name="Lapidus A."/>
            <person name="Lucas S."/>
            <person name="Meincke L."/>
            <person name="Pitluck S."/>
            <person name="Tapia R."/>
            <person name="Teshima H."/>
            <person name="Woyke T."/>
            <person name="Fox B.G."/>
            <person name="Angert E.R."/>
            <person name="Currie C.R."/>
        </authorList>
    </citation>
    <scope>NUCLEOTIDE SEQUENCE [LARGE SCALE GENOMIC DNA]</scope>
    <source>
        <strain evidence="2">ATCC 49066 / DSM 5427 / NCIMB 11756 / RHM5</strain>
    </source>
</reference>
<gene>
    <name evidence="1" type="ordered locus">Clole_3226</name>
</gene>
<evidence type="ECO:0000313" key="1">
    <source>
        <dbReference type="EMBL" id="ADZ84920.1"/>
    </source>
</evidence>
<dbReference type="Proteomes" id="UP000008467">
    <property type="component" value="Chromosome"/>
</dbReference>
<dbReference type="AlphaFoldDB" id="F2JPY5"/>
<accession>F2JPY5</accession>
<dbReference type="KEGG" id="cle:Clole_3226"/>
<dbReference type="EMBL" id="CP002582">
    <property type="protein sequence ID" value="ADZ84920.1"/>
    <property type="molecule type" value="Genomic_DNA"/>
</dbReference>
<dbReference type="HOGENOM" id="CLU_2315177_0_0_9"/>